<feature type="compositionally biased region" description="Acidic residues" evidence="8">
    <location>
        <begin position="15"/>
        <end position="25"/>
    </location>
</feature>
<keyword evidence="9" id="KW-1133">Transmembrane helix</keyword>
<dbReference type="InterPro" id="IPR008753">
    <property type="entry name" value="Peptidase_M13_N"/>
</dbReference>
<sequence>MADDQERTPLLRDPEAEDDYSEPQEEQPSFLDRVGAVVQEPLTDLSKVLLVVCLIFLLLSSVFIGLFAGTQQKLNKERGRNDTSPVITATMTATYVPGPSTIVTTTTASAPGPTQPPEEAQCLTPECIMLSASILSSLDTSQDPCENFYEFANNGWLDAHPLPADKGSFGTFEELARKNQHVIQKILESNSTSLNTHAQSYDEQILKKIRGMYDSCMDESGLDKIGLKPLSDFVAQLKKVYNKGSTDSRVPSEKLGLTAALALLHSRGVNALFDFSIDGDVGVDPNNMVLWFSQAGLGLPSKEYYGEKSIMKAYRSTVEQLLFTLLEAEEKESSEKPEAAVIMPEPNTEFAVNDDTKDNVWPPWPWPPWGDDDDGHGDDGDDSKKNSSEIAHKLAKKVLKFERKLAKISLDLDLLYGDPIGTYNPAPISNLTEGLPQVDFPAYFSSFAPRAFPDRVIITYPAYIEALCELLKSTSPQVIEAYLVVRAAHELSPYLGLGTDAWKAQRSLQETLSGLKKGAVGDRKEYCVHQVEETLGFAAGRYFVNEVFGGDSREKGTKVITDIVKAFQDSLGKVDWMDAPSAIAAAEKAEAIRVKVGYPLSPNTEEPASIASWYRAVNIDEDGFFGNVLSSRANDQIHQWLQLGKQRDMDAWEMYPSMVNAYFNPPANEIVFPAGILQPPFFSHDWPSYLAYGAFGHVAAHELTHAFDSSGRLYNQEGKLEQWWTNETSAGFDRKQECIVKQYAEYTIDDGKGGKVHVNGNLTSGENIGDTGLVQAYRAWTAQYTDSFQAGNEYLLPGLNFSREQLFFIAFARSWARAMTPAAAVQRIRTDPHSPNMWRVQGTVFNIPEFAEAFKCPKNSTLNPPMEKRCIFWS</sequence>
<dbReference type="Proteomes" id="UP000320762">
    <property type="component" value="Unassembled WGS sequence"/>
</dbReference>
<keyword evidence="7" id="KW-0482">Metalloprotease</keyword>
<keyword evidence="6" id="KW-0862">Zinc</keyword>
<accession>A0A550CDD6</accession>
<feature type="region of interest" description="Disordered" evidence="8">
    <location>
        <begin position="361"/>
        <end position="387"/>
    </location>
</feature>
<dbReference type="PRINTS" id="PR00786">
    <property type="entry name" value="NEPRILYSIN"/>
</dbReference>
<feature type="domain" description="Peptidase M13 N-terminal" evidence="11">
    <location>
        <begin position="388"/>
        <end position="599"/>
    </location>
</feature>
<dbReference type="PROSITE" id="PS51885">
    <property type="entry name" value="NEPRILYSIN"/>
    <property type="match status" value="1"/>
</dbReference>
<evidence type="ECO:0000313" key="13">
    <source>
        <dbReference type="Proteomes" id="UP000320762"/>
    </source>
</evidence>
<feature type="transmembrane region" description="Helical" evidence="9">
    <location>
        <begin position="48"/>
        <end position="68"/>
    </location>
</feature>
<evidence type="ECO:0000256" key="8">
    <source>
        <dbReference type="SAM" id="MobiDB-lite"/>
    </source>
</evidence>
<evidence type="ECO:0000256" key="1">
    <source>
        <dbReference type="ARBA" id="ARBA00001947"/>
    </source>
</evidence>
<feature type="compositionally biased region" description="Basic and acidic residues" evidence="8">
    <location>
        <begin position="1"/>
        <end position="14"/>
    </location>
</feature>
<feature type="region of interest" description="Disordered" evidence="8">
    <location>
        <begin position="1"/>
        <end position="29"/>
    </location>
</feature>
<evidence type="ECO:0000256" key="3">
    <source>
        <dbReference type="ARBA" id="ARBA00022670"/>
    </source>
</evidence>
<reference evidence="12 13" key="1">
    <citation type="journal article" date="2019" name="New Phytol.">
        <title>Comparative genomics reveals unique wood-decay strategies and fruiting body development in the Schizophyllaceae.</title>
        <authorList>
            <person name="Almasi E."/>
            <person name="Sahu N."/>
            <person name="Krizsan K."/>
            <person name="Balint B."/>
            <person name="Kovacs G.M."/>
            <person name="Kiss B."/>
            <person name="Cseklye J."/>
            <person name="Drula E."/>
            <person name="Henrissat B."/>
            <person name="Nagy I."/>
            <person name="Chovatia M."/>
            <person name="Adam C."/>
            <person name="LaButti K."/>
            <person name="Lipzen A."/>
            <person name="Riley R."/>
            <person name="Grigoriev I.V."/>
            <person name="Nagy L.G."/>
        </authorList>
    </citation>
    <scope>NUCLEOTIDE SEQUENCE [LARGE SCALE GENOMIC DNA]</scope>
    <source>
        <strain evidence="12 13">NL-1724</strain>
    </source>
</reference>
<gene>
    <name evidence="12" type="ORF">BD626DRAFT_498158</name>
</gene>
<dbReference type="SUPFAM" id="SSF55486">
    <property type="entry name" value="Metalloproteases ('zincins'), catalytic domain"/>
    <property type="match status" value="2"/>
</dbReference>
<comment type="similarity">
    <text evidence="2">Belongs to the peptidase M13 family.</text>
</comment>
<evidence type="ECO:0000256" key="9">
    <source>
        <dbReference type="SAM" id="Phobius"/>
    </source>
</evidence>
<evidence type="ECO:0000256" key="7">
    <source>
        <dbReference type="ARBA" id="ARBA00023049"/>
    </source>
</evidence>
<feature type="compositionally biased region" description="Acidic residues" evidence="8">
    <location>
        <begin position="370"/>
        <end position="381"/>
    </location>
</feature>
<evidence type="ECO:0000256" key="2">
    <source>
        <dbReference type="ARBA" id="ARBA00007357"/>
    </source>
</evidence>
<evidence type="ECO:0000259" key="10">
    <source>
        <dbReference type="Pfam" id="PF01431"/>
    </source>
</evidence>
<dbReference type="Gene3D" id="3.40.390.10">
    <property type="entry name" value="Collagenase (Catalytic Domain)"/>
    <property type="match status" value="2"/>
</dbReference>
<feature type="domain" description="Peptidase M13 C-terminal" evidence="10">
    <location>
        <begin position="660"/>
        <end position="870"/>
    </location>
</feature>
<proteinExistence type="inferred from homology"/>
<keyword evidence="9" id="KW-0472">Membrane</keyword>
<dbReference type="GO" id="GO:0004222">
    <property type="term" value="F:metalloendopeptidase activity"/>
    <property type="evidence" value="ECO:0007669"/>
    <property type="project" value="InterPro"/>
</dbReference>
<evidence type="ECO:0000256" key="5">
    <source>
        <dbReference type="ARBA" id="ARBA00022801"/>
    </source>
</evidence>
<dbReference type="AlphaFoldDB" id="A0A550CDD6"/>
<comment type="cofactor">
    <cofactor evidence="1">
        <name>Zn(2+)</name>
        <dbReference type="ChEBI" id="CHEBI:29105"/>
    </cofactor>
</comment>
<comment type="caution">
    <text evidence="12">The sequence shown here is derived from an EMBL/GenBank/DDBJ whole genome shotgun (WGS) entry which is preliminary data.</text>
</comment>
<dbReference type="Pfam" id="PF01431">
    <property type="entry name" value="Peptidase_M13"/>
    <property type="match status" value="1"/>
</dbReference>
<dbReference type="InterPro" id="IPR018497">
    <property type="entry name" value="Peptidase_M13_C"/>
</dbReference>
<dbReference type="PANTHER" id="PTHR11733">
    <property type="entry name" value="ZINC METALLOPROTEASE FAMILY M13 NEPRILYSIN-RELATED"/>
    <property type="match status" value="1"/>
</dbReference>
<name>A0A550CDD6_9AGAR</name>
<organism evidence="12 13">
    <name type="scientific">Schizophyllum amplum</name>
    <dbReference type="NCBI Taxonomy" id="97359"/>
    <lineage>
        <taxon>Eukaryota</taxon>
        <taxon>Fungi</taxon>
        <taxon>Dikarya</taxon>
        <taxon>Basidiomycota</taxon>
        <taxon>Agaricomycotina</taxon>
        <taxon>Agaricomycetes</taxon>
        <taxon>Agaricomycetidae</taxon>
        <taxon>Agaricales</taxon>
        <taxon>Schizophyllaceae</taxon>
        <taxon>Schizophyllum</taxon>
    </lineage>
</organism>
<evidence type="ECO:0000256" key="4">
    <source>
        <dbReference type="ARBA" id="ARBA00022723"/>
    </source>
</evidence>
<dbReference type="InterPro" id="IPR024079">
    <property type="entry name" value="MetalloPept_cat_dom_sf"/>
</dbReference>
<dbReference type="GO" id="GO:0046872">
    <property type="term" value="F:metal ion binding"/>
    <property type="evidence" value="ECO:0007669"/>
    <property type="project" value="UniProtKB-KW"/>
</dbReference>
<feature type="domain" description="Peptidase M13 N-terminal" evidence="11">
    <location>
        <begin position="144"/>
        <end position="335"/>
    </location>
</feature>
<keyword evidence="3" id="KW-0645">Protease</keyword>
<dbReference type="OrthoDB" id="6475849at2759"/>
<evidence type="ECO:0008006" key="14">
    <source>
        <dbReference type="Google" id="ProtNLM"/>
    </source>
</evidence>
<dbReference type="Gene3D" id="1.10.1380.10">
    <property type="entry name" value="Neutral endopeptidase , domain2"/>
    <property type="match status" value="2"/>
</dbReference>
<evidence type="ECO:0000259" key="11">
    <source>
        <dbReference type="Pfam" id="PF05649"/>
    </source>
</evidence>
<dbReference type="GO" id="GO:0016485">
    <property type="term" value="P:protein processing"/>
    <property type="evidence" value="ECO:0007669"/>
    <property type="project" value="TreeGrafter"/>
</dbReference>
<keyword evidence="13" id="KW-1185">Reference proteome</keyword>
<dbReference type="GO" id="GO:0005886">
    <property type="term" value="C:plasma membrane"/>
    <property type="evidence" value="ECO:0007669"/>
    <property type="project" value="TreeGrafter"/>
</dbReference>
<dbReference type="CDD" id="cd08662">
    <property type="entry name" value="M13"/>
    <property type="match status" value="1"/>
</dbReference>
<dbReference type="Pfam" id="PF05649">
    <property type="entry name" value="Peptidase_M13_N"/>
    <property type="match status" value="2"/>
</dbReference>
<evidence type="ECO:0000313" key="12">
    <source>
        <dbReference type="EMBL" id="TRM62696.1"/>
    </source>
</evidence>
<dbReference type="PANTHER" id="PTHR11733:SF167">
    <property type="entry name" value="FI17812P1-RELATED"/>
    <property type="match status" value="1"/>
</dbReference>
<keyword evidence="5" id="KW-0378">Hydrolase</keyword>
<keyword evidence="4" id="KW-0479">Metal-binding</keyword>
<protein>
    <recommendedName>
        <fullName evidence="14">Endothelin-converting enzyme 1</fullName>
    </recommendedName>
</protein>
<dbReference type="STRING" id="97359.A0A550CDD6"/>
<dbReference type="EMBL" id="VDMD01000012">
    <property type="protein sequence ID" value="TRM62696.1"/>
    <property type="molecule type" value="Genomic_DNA"/>
</dbReference>
<dbReference type="InterPro" id="IPR042089">
    <property type="entry name" value="Peptidase_M13_dom_2"/>
</dbReference>
<dbReference type="InterPro" id="IPR000718">
    <property type="entry name" value="Peptidase_M13"/>
</dbReference>
<evidence type="ECO:0000256" key="6">
    <source>
        <dbReference type="ARBA" id="ARBA00022833"/>
    </source>
</evidence>
<keyword evidence="9" id="KW-0812">Transmembrane</keyword>